<dbReference type="GO" id="GO:0030288">
    <property type="term" value="C:outer membrane-bounded periplasmic space"/>
    <property type="evidence" value="ECO:0007669"/>
    <property type="project" value="TreeGrafter"/>
</dbReference>
<comment type="caution">
    <text evidence="3">The sequence shown here is derived from an EMBL/GenBank/DDBJ whole genome shotgun (WGS) entry which is preliminary data.</text>
</comment>
<gene>
    <name evidence="3" type="ORF">FUSO8_07455</name>
</gene>
<dbReference type="InterPro" id="IPR000914">
    <property type="entry name" value="SBP_5_dom"/>
</dbReference>
<dbReference type="GO" id="GO:0043190">
    <property type="term" value="C:ATP-binding cassette (ABC) transporter complex"/>
    <property type="evidence" value="ECO:0007669"/>
    <property type="project" value="InterPro"/>
</dbReference>
<feature type="non-terminal residue" evidence="3">
    <location>
        <position position="1"/>
    </location>
</feature>
<dbReference type="PIRSF" id="PIRSF002741">
    <property type="entry name" value="MppA"/>
    <property type="match status" value="1"/>
</dbReference>
<dbReference type="Pfam" id="PF00496">
    <property type="entry name" value="SBP_bac_5"/>
    <property type="match status" value="1"/>
</dbReference>
<dbReference type="Gene3D" id="3.90.76.10">
    <property type="entry name" value="Dipeptide-binding Protein, Domain 1"/>
    <property type="match status" value="1"/>
</dbReference>
<dbReference type="GO" id="GO:0042884">
    <property type="term" value="P:microcin transport"/>
    <property type="evidence" value="ECO:0007669"/>
    <property type="project" value="TreeGrafter"/>
</dbReference>
<dbReference type="GO" id="GO:0003677">
    <property type="term" value="F:DNA binding"/>
    <property type="evidence" value="ECO:0007669"/>
    <property type="project" value="UniProtKB-KW"/>
</dbReference>
<dbReference type="Gene3D" id="3.10.105.10">
    <property type="entry name" value="Dipeptide-binding Protein, Domain 3"/>
    <property type="match status" value="1"/>
</dbReference>
<name>A0AB73C216_9FUSO</name>
<organism evidence="3 4">
    <name type="scientific">Fusobacterium necrophorum DJ-2</name>
    <dbReference type="NCBI Taxonomy" id="1441737"/>
    <lineage>
        <taxon>Bacteria</taxon>
        <taxon>Fusobacteriati</taxon>
        <taxon>Fusobacteriota</taxon>
        <taxon>Fusobacteriia</taxon>
        <taxon>Fusobacteriales</taxon>
        <taxon>Fusobacteriaceae</taxon>
        <taxon>Fusobacterium</taxon>
    </lineage>
</organism>
<dbReference type="EMBL" id="JAAH01000089">
    <property type="protein sequence ID" value="KDE71760.1"/>
    <property type="molecule type" value="Genomic_DNA"/>
</dbReference>
<evidence type="ECO:0000259" key="2">
    <source>
        <dbReference type="Pfam" id="PF00496"/>
    </source>
</evidence>
<dbReference type="AlphaFoldDB" id="A0AB73C216"/>
<sequence length="521" mass="60618">ILEYRKKEKNRMKKIFKILIMSFFLVFLQVVSYSQEKVVPVIRMKGEDYGAPNPFKNSMRGPGKYKTDIVYDSLIEKDEKGFIPWLAKKWTIDSKKNSILFEIHPNVKWHDNKALTTEDIKFSIEYYDKFPPVVDRIHDNGESIVKSVEILSPNKIRIIFKKYSALNLERIGTMRIIPKHIWEKVDNPLAYTGEGYLVGSGPYKVVEYNSDKGSYAFEAFNHFWGWKPAAERLEWIPVSDPVLALERGEVSIIDISPNVVDRYKNNPKYGVMIGHSFHSYRLLWNQEKVKETQDKDIRKAMAYAINRNILVDKLERGYGTLSNVEYVISDNPMHNPNVTSYPHSIEKAKKLMKGKVIHGTLLVSNKAKEIKLAELIKLDLEKIGIHLKVKSVDGKSRDNDVKKGNYEFALLKYGDMGGDADYVRRVYASTENNGIQSIQGYKNTELDKVLKEQLYERNQKRRKELLYKAQEIIAEEVPMLPLYAENFIYAYRKDAYSNYTTRFDHSVPIHTKLSFLLREKK</sequence>
<dbReference type="GO" id="GO:1904680">
    <property type="term" value="F:peptide transmembrane transporter activity"/>
    <property type="evidence" value="ECO:0007669"/>
    <property type="project" value="TreeGrafter"/>
</dbReference>
<dbReference type="PANTHER" id="PTHR30290">
    <property type="entry name" value="PERIPLASMIC BINDING COMPONENT OF ABC TRANSPORTER"/>
    <property type="match status" value="1"/>
</dbReference>
<dbReference type="GO" id="GO:0015833">
    <property type="term" value="P:peptide transport"/>
    <property type="evidence" value="ECO:0007669"/>
    <property type="project" value="TreeGrafter"/>
</dbReference>
<evidence type="ECO:0000313" key="4">
    <source>
        <dbReference type="Proteomes" id="UP000027058"/>
    </source>
</evidence>
<dbReference type="Gene3D" id="3.40.190.10">
    <property type="entry name" value="Periplasmic binding protein-like II"/>
    <property type="match status" value="1"/>
</dbReference>
<reference evidence="3 4" key="1">
    <citation type="submission" date="2014-01" db="EMBL/GenBank/DDBJ databases">
        <title>Comparative genomics of Fusobacterium necrophorum wild isolates.</title>
        <authorList>
            <person name="Kittichotirat W."/>
            <person name="Bumgarner R.E."/>
            <person name="Lawrence P."/>
        </authorList>
    </citation>
    <scope>NUCLEOTIDE SEQUENCE [LARGE SCALE GENOMIC DNA]</scope>
    <source>
        <strain evidence="3 4">DJ-2</strain>
    </source>
</reference>
<evidence type="ECO:0000313" key="3">
    <source>
        <dbReference type="EMBL" id="KDE71760.1"/>
    </source>
</evidence>
<dbReference type="PANTHER" id="PTHR30290:SF64">
    <property type="entry name" value="ABC TRANSPORTER PERIPLASMIC BINDING PROTEIN"/>
    <property type="match status" value="1"/>
</dbReference>
<feature type="domain" description="Solute-binding protein family 5" evidence="2">
    <location>
        <begin position="82"/>
        <end position="433"/>
    </location>
</feature>
<dbReference type="SUPFAM" id="SSF53850">
    <property type="entry name" value="Periplasmic binding protein-like II"/>
    <property type="match status" value="1"/>
</dbReference>
<keyword evidence="1" id="KW-0732">Signal</keyword>
<evidence type="ECO:0000256" key="1">
    <source>
        <dbReference type="ARBA" id="ARBA00022729"/>
    </source>
</evidence>
<dbReference type="InterPro" id="IPR030678">
    <property type="entry name" value="Peptide/Ni-bd"/>
</dbReference>
<keyword evidence="3" id="KW-0238">DNA-binding</keyword>
<protein>
    <submittedName>
        <fullName evidence="3">DNA-binding protein</fullName>
    </submittedName>
</protein>
<accession>A0AB73C216</accession>
<dbReference type="InterPro" id="IPR039424">
    <property type="entry name" value="SBP_5"/>
</dbReference>
<dbReference type="Proteomes" id="UP000027058">
    <property type="component" value="Unassembled WGS sequence"/>
</dbReference>
<proteinExistence type="predicted"/>